<comment type="caution">
    <text evidence="1">The sequence shown here is derived from an EMBL/GenBank/DDBJ whole genome shotgun (WGS) entry which is preliminary data.</text>
</comment>
<accession>A0A1J5PW55</accession>
<name>A0A1J5PW55_9ZZZZ</name>
<gene>
    <name evidence="1" type="ORF">GALL_466070</name>
</gene>
<sequence length="107" mass="11860">MSERGEAIEKTGRRYREANARLLGQESRDRRRIAGVLLVTERDDPNARSLRHAAEVGDGDAGHAVDCREAVKLQRIDDEVKAIGQLLLRASRFCIDALYCCGHSASP</sequence>
<protein>
    <submittedName>
        <fullName evidence="1">Uncharacterized protein</fullName>
    </submittedName>
</protein>
<organism evidence="1">
    <name type="scientific">mine drainage metagenome</name>
    <dbReference type="NCBI Taxonomy" id="410659"/>
    <lineage>
        <taxon>unclassified sequences</taxon>
        <taxon>metagenomes</taxon>
        <taxon>ecological metagenomes</taxon>
    </lineage>
</organism>
<evidence type="ECO:0000313" key="1">
    <source>
        <dbReference type="EMBL" id="OIQ71772.1"/>
    </source>
</evidence>
<dbReference type="AlphaFoldDB" id="A0A1J5PW55"/>
<proteinExistence type="predicted"/>
<dbReference type="EMBL" id="MLJW01003565">
    <property type="protein sequence ID" value="OIQ71772.1"/>
    <property type="molecule type" value="Genomic_DNA"/>
</dbReference>
<reference evidence="1" key="1">
    <citation type="submission" date="2016-10" db="EMBL/GenBank/DDBJ databases">
        <title>Sequence of Gallionella enrichment culture.</title>
        <authorList>
            <person name="Poehlein A."/>
            <person name="Muehling M."/>
            <person name="Daniel R."/>
        </authorList>
    </citation>
    <scope>NUCLEOTIDE SEQUENCE</scope>
</reference>